<evidence type="ECO:0000256" key="8">
    <source>
        <dbReference type="ARBA" id="ARBA00023049"/>
    </source>
</evidence>
<dbReference type="EC" id="3.4.11.9" evidence="4"/>
<dbReference type="CDD" id="cd01087">
    <property type="entry name" value="Prolidase"/>
    <property type="match status" value="1"/>
</dbReference>
<evidence type="ECO:0000259" key="11">
    <source>
        <dbReference type="SMART" id="SM01011"/>
    </source>
</evidence>
<protein>
    <recommendedName>
        <fullName evidence="4">Xaa-Pro aminopeptidase</fullName>
        <ecNumber evidence="4">3.4.11.9</ecNumber>
    </recommendedName>
</protein>
<evidence type="ECO:0000256" key="7">
    <source>
        <dbReference type="ARBA" id="ARBA00022801"/>
    </source>
</evidence>
<evidence type="ECO:0000256" key="1">
    <source>
        <dbReference type="ARBA" id="ARBA00001424"/>
    </source>
</evidence>
<evidence type="ECO:0000313" key="12">
    <source>
        <dbReference type="EMBL" id="WOJ92351.1"/>
    </source>
</evidence>
<dbReference type="InterPro" id="IPR052433">
    <property type="entry name" value="X-Pro_dipept-like"/>
</dbReference>
<keyword evidence="5" id="KW-0645">Protease</keyword>
<dbReference type="Pfam" id="PF05195">
    <property type="entry name" value="AMP_N"/>
    <property type="match status" value="1"/>
</dbReference>
<evidence type="ECO:0000313" key="13">
    <source>
        <dbReference type="Proteomes" id="UP001626537"/>
    </source>
</evidence>
<organism evidence="12 13">
    <name type="scientific">Congregibacter variabilis</name>
    <dbReference type="NCBI Taxonomy" id="3081200"/>
    <lineage>
        <taxon>Bacteria</taxon>
        <taxon>Pseudomonadati</taxon>
        <taxon>Pseudomonadota</taxon>
        <taxon>Gammaproteobacteria</taxon>
        <taxon>Cellvibrionales</taxon>
        <taxon>Halieaceae</taxon>
        <taxon>Congregibacter</taxon>
    </lineage>
</organism>
<sequence length="452" mass="50659">MTEAQSLSELELPGRVANIPRGDFRRRRHKLLGMLEQNSIAIVTAGALATRSRDTEFPFRQDSDFHYLTGFPEPDAVAVFLPGREYGEYVLFCHEKDAQEELWNGERVGADAACERYGADDAFPLSDIDDILVGLIEGRDRVYYSMGRSREFDTRVMAWVNSIRSKVAAGAAPPGEFTDLDHLLHEQRLFKSAAEVRQMRQAAAITVQAHRRAMRQCRPGMYEYQLEAELLHEFARHGARHAAYPSIVAGGANACTMHYIGNHQRLKRGDLVLIDAGCEYRGYAADITRTFPVSGHFSKRQRALYELTLAAQQAAFDALAPGRDWNAAHCATVDVITSGLVDLGLLRGNVSRLIKEGAYQDFYMHRVGHWLGLDVHDVGDYRPGGQWRQLEPGMALTVEPGIYVSPDNLNVPAAWRGIGVRIEDDVIITEHGYELLSDGLPRTSEEVEEWMQ</sequence>
<comment type="similarity">
    <text evidence="3 10">Belongs to the peptidase M24B family.</text>
</comment>
<comment type="catalytic activity">
    <reaction evidence="1">
        <text>Release of any N-terminal amino acid, including proline, that is linked to proline, even from a dipeptide or tripeptide.</text>
        <dbReference type="EC" id="3.4.11.9"/>
    </reaction>
</comment>
<dbReference type="PROSITE" id="PS00491">
    <property type="entry name" value="PROLINE_PEPTIDASE"/>
    <property type="match status" value="1"/>
</dbReference>
<dbReference type="Proteomes" id="UP001626537">
    <property type="component" value="Chromosome"/>
</dbReference>
<keyword evidence="8" id="KW-0482">Metalloprotease</keyword>
<comment type="cofactor">
    <cofactor evidence="2">
        <name>Mn(2+)</name>
        <dbReference type="ChEBI" id="CHEBI:29035"/>
    </cofactor>
</comment>
<proteinExistence type="inferred from homology"/>
<evidence type="ECO:0000256" key="9">
    <source>
        <dbReference type="ARBA" id="ARBA00023211"/>
    </source>
</evidence>
<dbReference type="RefSeq" id="WP_407346945.1">
    <property type="nucleotide sequence ID" value="NZ_CP136864.1"/>
</dbReference>
<keyword evidence="6 10" id="KW-0479">Metal-binding</keyword>
<dbReference type="InterPro" id="IPR036005">
    <property type="entry name" value="Creatinase/aminopeptidase-like"/>
</dbReference>
<keyword evidence="13" id="KW-1185">Reference proteome</keyword>
<evidence type="ECO:0000256" key="6">
    <source>
        <dbReference type="ARBA" id="ARBA00022723"/>
    </source>
</evidence>
<evidence type="ECO:0000256" key="4">
    <source>
        <dbReference type="ARBA" id="ARBA00012574"/>
    </source>
</evidence>
<dbReference type="SMART" id="SM01011">
    <property type="entry name" value="AMP_N"/>
    <property type="match status" value="1"/>
</dbReference>
<dbReference type="Pfam" id="PF00557">
    <property type="entry name" value="Peptidase_M24"/>
    <property type="match status" value="1"/>
</dbReference>
<keyword evidence="12" id="KW-0031">Aminopeptidase</keyword>
<dbReference type="PANTHER" id="PTHR43226:SF4">
    <property type="entry name" value="XAA-PRO AMINOPEPTIDASE 3"/>
    <property type="match status" value="1"/>
</dbReference>
<dbReference type="InterPro" id="IPR001131">
    <property type="entry name" value="Peptidase_M24B_aminopep-P_CS"/>
</dbReference>
<keyword evidence="7 12" id="KW-0378">Hydrolase</keyword>
<evidence type="ECO:0000256" key="5">
    <source>
        <dbReference type="ARBA" id="ARBA00022670"/>
    </source>
</evidence>
<evidence type="ECO:0000256" key="3">
    <source>
        <dbReference type="ARBA" id="ARBA00008766"/>
    </source>
</evidence>
<keyword evidence="9" id="KW-0464">Manganese</keyword>
<dbReference type="GO" id="GO:0004177">
    <property type="term" value="F:aminopeptidase activity"/>
    <property type="evidence" value="ECO:0007669"/>
    <property type="project" value="UniProtKB-KW"/>
</dbReference>
<dbReference type="SUPFAM" id="SSF53092">
    <property type="entry name" value="Creatinase/prolidase N-terminal domain"/>
    <property type="match status" value="1"/>
</dbReference>
<dbReference type="Gene3D" id="3.90.230.10">
    <property type="entry name" value="Creatinase/methionine aminopeptidase superfamily"/>
    <property type="match status" value="1"/>
</dbReference>
<dbReference type="SUPFAM" id="SSF55920">
    <property type="entry name" value="Creatinase/aminopeptidase"/>
    <property type="match status" value="1"/>
</dbReference>
<accession>A0ABZ0HZK2</accession>
<reference evidence="12 13" key="1">
    <citation type="submission" date="2023-10" db="EMBL/GenBank/DDBJ databases">
        <title>Two novel species belonging to the OM43/NOR5 clade.</title>
        <authorList>
            <person name="Park M."/>
        </authorList>
    </citation>
    <scope>NUCLEOTIDE SEQUENCE [LARGE SCALE GENOMIC DNA]</scope>
    <source>
        <strain evidence="12 13">IMCC43200</strain>
    </source>
</reference>
<evidence type="ECO:0000256" key="10">
    <source>
        <dbReference type="RuleBase" id="RU000590"/>
    </source>
</evidence>
<name>A0ABZ0HZK2_9GAMM</name>
<dbReference type="PANTHER" id="PTHR43226">
    <property type="entry name" value="XAA-PRO AMINOPEPTIDASE 3"/>
    <property type="match status" value="1"/>
</dbReference>
<dbReference type="InterPro" id="IPR029149">
    <property type="entry name" value="Creatin/AminoP/Spt16_N"/>
</dbReference>
<dbReference type="InterPro" id="IPR007865">
    <property type="entry name" value="Aminopep_P_N"/>
</dbReference>
<dbReference type="Gene3D" id="3.40.350.10">
    <property type="entry name" value="Creatinase/prolidase N-terminal domain"/>
    <property type="match status" value="1"/>
</dbReference>
<feature type="domain" description="Aminopeptidase P N-terminal" evidence="11">
    <location>
        <begin position="19"/>
        <end position="153"/>
    </location>
</feature>
<evidence type="ECO:0000256" key="2">
    <source>
        <dbReference type="ARBA" id="ARBA00001936"/>
    </source>
</evidence>
<dbReference type="EMBL" id="CP136864">
    <property type="protein sequence ID" value="WOJ92351.1"/>
    <property type="molecule type" value="Genomic_DNA"/>
</dbReference>
<gene>
    <name evidence="12" type="primary">pepP</name>
    <name evidence="12" type="ORF">R0135_11195</name>
</gene>
<dbReference type="NCBIfam" id="NF008131">
    <property type="entry name" value="PRK10879.1"/>
    <property type="match status" value="1"/>
</dbReference>
<dbReference type="InterPro" id="IPR000994">
    <property type="entry name" value="Pept_M24"/>
</dbReference>